<dbReference type="RefSeq" id="WP_061802751.1">
    <property type="nucleotide sequence ID" value="NZ_FOXX01000015.1"/>
</dbReference>
<keyword evidence="2" id="KW-1185">Reference proteome</keyword>
<dbReference type="GeneID" id="93712955"/>
<dbReference type="Gene3D" id="2.30.110.10">
    <property type="entry name" value="Electron Transport, Fmn-binding Protein, Chain A"/>
    <property type="match status" value="1"/>
</dbReference>
<gene>
    <name evidence="1" type="ORF">SAMN02745910_04418</name>
</gene>
<evidence type="ECO:0000313" key="2">
    <source>
        <dbReference type="Proteomes" id="UP000182762"/>
    </source>
</evidence>
<organism evidence="1 2">
    <name type="scientific">Priestia endophytica DSM 13796</name>
    <dbReference type="NCBI Taxonomy" id="1121089"/>
    <lineage>
        <taxon>Bacteria</taxon>
        <taxon>Bacillati</taxon>
        <taxon>Bacillota</taxon>
        <taxon>Bacilli</taxon>
        <taxon>Bacillales</taxon>
        <taxon>Bacillaceae</taxon>
        <taxon>Priestia</taxon>
    </lineage>
</organism>
<dbReference type="SUPFAM" id="SSF50475">
    <property type="entry name" value="FMN-binding split barrel"/>
    <property type="match status" value="1"/>
</dbReference>
<dbReference type="Proteomes" id="UP000182762">
    <property type="component" value="Unassembled WGS sequence"/>
</dbReference>
<accession>A0A1I6BX49</accession>
<reference evidence="1 2" key="1">
    <citation type="submission" date="2016-10" db="EMBL/GenBank/DDBJ databases">
        <authorList>
            <person name="Varghese N."/>
            <person name="Submissions S."/>
        </authorList>
    </citation>
    <scope>NUCLEOTIDE SEQUENCE [LARGE SCALE GENOMIC DNA]</scope>
    <source>
        <strain evidence="1 2">DSM 13796</strain>
    </source>
</reference>
<sequence length="152" mass="17843">MKRELTLEFLELLNGKNLDNKQHEAFMLLTIDEENWPHTAMISVGEIVAKNAQEVYLGLWPETTTTKNIMRSKKATLVFFFQGKAYYIKLSLKQLPLLHLTKYKRERFIGKVENIREDRAKYASITSGVQINLNNPEEVIQRWEETINEISR</sequence>
<name>A0A1I6BX49_9BACI</name>
<evidence type="ECO:0000313" key="1">
    <source>
        <dbReference type="EMBL" id="SFQ85520.1"/>
    </source>
</evidence>
<evidence type="ECO:0008006" key="3">
    <source>
        <dbReference type="Google" id="ProtNLM"/>
    </source>
</evidence>
<dbReference type="EMBL" id="FOXX01000015">
    <property type="protein sequence ID" value="SFQ85520.1"/>
    <property type="molecule type" value="Genomic_DNA"/>
</dbReference>
<protein>
    <recommendedName>
        <fullName evidence="3">Pyridoxamine 5'-phosphate oxidase putative domain-containing protein</fullName>
    </recommendedName>
</protein>
<proteinExistence type="predicted"/>
<comment type="caution">
    <text evidence="1">The sequence shown here is derived from an EMBL/GenBank/DDBJ whole genome shotgun (WGS) entry which is preliminary data.</text>
</comment>
<dbReference type="InterPro" id="IPR012349">
    <property type="entry name" value="Split_barrel_FMN-bd"/>
</dbReference>